<feature type="domain" description="Outer membrane protein assembly factor BamE" evidence="6">
    <location>
        <begin position="91"/>
        <end position="159"/>
    </location>
</feature>
<reference evidence="7" key="2">
    <citation type="submission" date="2020-09" db="EMBL/GenBank/DDBJ databases">
        <authorList>
            <person name="Sun Q."/>
            <person name="Sedlacek I."/>
        </authorList>
    </citation>
    <scope>NUCLEOTIDE SEQUENCE</scope>
    <source>
        <strain evidence="7">CCM 7086</strain>
    </source>
</reference>
<reference evidence="7" key="1">
    <citation type="journal article" date="2014" name="Int. J. Syst. Evol. Microbiol.">
        <title>Complete genome sequence of Corynebacterium casei LMG S-19264T (=DSM 44701T), isolated from a smear-ripened cheese.</title>
        <authorList>
            <consortium name="US DOE Joint Genome Institute (JGI-PGF)"/>
            <person name="Walter F."/>
            <person name="Albersmeier A."/>
            <person name="Kalinowski J."/>
            <person name="Ruckert C."/>
        </authorList>
    </citation>
    <scope>NUCLEOTIDE SEQUENCE</scope>
    <source>
        <strain evidence="7">CCM 7086</strain>
    </source>
</reference>
<sequence precursor="true">MPHLPFQSGRFPAAASVLCAALAVLVAGCATKKNPLMEEPTPVAASQPAAAADGDKAKSDAKAATAGGVQTVKEKRFLGFLRPYRPDIQQGNFVSQEMVAQLKPGMTQDQVVFLLGTPLLTDVFHADRWDYAFRLQKGNGEVTTSHVTVHFKDGVVSSFEGGDDLPTEQDYLDRIADKAKKK</sequence>
<keyword evidence="8" id="KW-1185">Reference proteome</keyword>
<evidence type="ECO:0000259" key="6">
    <source>
        <dbReference type="Pfam" id="PF04355"/>
    </source>
</evidence>
<accession>A0A8J2UKW7</accession>
<comment type="function">
    <text evidence="4">Part of the outer membrane protein assembly complex, which is involved in assembly and insertion of beta-barrel proteins into the outer membrane.</text>
</comment>
<dbReference type="Pfam" id="PF04355">
    <property type="entry name" value="BamE"/>
    <property type="match status" value="1"/>
</dbReference>
<dbReference type="AlphaFoldDB" id="A0A8J2UKW7"/>
<comment type="similarity">
    <text evidence="4">Belongs to the BamE family.</text>
</comment>
<keyword evidence="3 4" id="KW-0998">Cell outer membrane</keyword>
<dbReference type="InterPro" id="IPR037873">
    <property type="entry name" value="BamE-like"/>
</dbReference>
<dbReference type="HAMAP" id="MF_00925">
    <property type="entry name" value="OM_assembly_BamE"/>
    <property type="match status" value="1"/>
</dbReference>
<comment type="subcellular location">
    <subcellularLocation>
        <location evidence="4">Cell outer membrane</location>
    </subcellularLocation>
</comment>
<dbReference type="PANTHER" id="PTHR37482:SF1">
    <property type="entry name" value="OUTER MEMBRANE PROTEIN ASSEMBLY FACTOR BAME"/>
    <property type="match status" value="1"/>
</dbReference>
<evidence type="ECO:0000256" key="2">
    <source>
        <dbReference type="ARBA" id="ARBA00023136"/>
    </source>
</evidence>
<dbReference type="Proteomes" id="UP000620266">
    <property type="component" value="Unassembled WGS sequence"/>
</dbReference>
<dbReference type="RefSeq" id="WP_188395822.1">
    <property type="nucleotide sequence ID" value="NZ_BMCG01000003.1"/>
</dbReference>
<evidence type="ECO:0000256" key="5">
    <source>
        <dbReference type="SAM" id="MobiDB-lite"/>
    </source>
</evidence>
<dbReference type="InterPro" id="IPR026592">
    <property type="entry name" value="BamE"/>
</dbReference>
<dbReference type="GO" id="GO:0030674">
    <property type="term" value="F:protein-macromolecule adaptor activity"/>
    <property type="evidence" value="ECO:0007669"/>
    <property type="project" value="TreeGrafter"/>
</dbReference>
<dbReference type="GO" id="GO:0043165">
    <property type="term" value="P:Gram-negative-bacterium-type cell outer membrane assembly"/>
    <property type="evidence" value="ECO:0007669"/>
    <property type="project" value="UniProtKB-UniRule"/>
</dbReference>
<evidence type="ECO:0000313" key="7">
    <source>
        <dbReference type="EMBL" id="GGC08759.1"/>
    </source>
</evidence>
<proteinExistence type="inferred from homology"/>
<dbReference type="InterPro" id="IPR007450">
    <property type="entry name" value="BamE_dom"/>
</dbReference>
<protein>
    <recommendedName>
        <fullName evidence="4">Outer membrane protein assembly factor BamE</fullName>
    </recommendedName>
</protein>
<organism evidence="7 8">
    <name type="scientific">Oxalicibacterium flavum</name>
    <dbReference type="NCBI Taxonomy" id="179467"/>
    <lineage>
        <taxon>Bacteria</taxon>
        <taxon>Pseudomonadati</taxon>
        <taxon>Pseudomonadota</taxon>
        <taxon>Betaproteobacteria</taxon>
        <taxon>Burkholderiales</taxon>
        <taxon>Oxalobacteraceae</taxon>
        <taxon>Oxalicibacterium</taxon>
    </lineage>
</organism>
<gene>
    <name evidence="4" type="primary">bamE</name>
    <name evidence="7" type="ORF">GCM10007205_17360</name>
</gene>
<dbReference type="Gene3D" id="3.30.1450.10">
    <property type="match status" value="1"/>
</dbReference>
<evidence type="ECO:0000256" key="3">
    <source>
        <dbReference type="ARBA" id="ARBA00023237"/>
    </source>
</evidence>
<comment type="subunit">
    <text evidence="4">Part of the Bam complex.</text>
</comment>
<dbReference type="PANTHER" id="PTHR37482">
    <property type="entry name" value="OUTER MEMBRANE PROTEIN ASSEMBLY FACTOR BAME"/>
    <property type="match status" value="1"/>
</dbReference>
<dbReference type="GO" id="GO:0051205">
    <property type="term" value="P:protein insertion into membrane"/>
    <property type="evidence" value="ECO:0007669"/>
    <property type="project" value="UniProtKB-UniRule"/>
</dbReference>
<evidence type="ECO:0000256" key="4">
    <source>
        <dbReference type="HAMAP-Rule" id="MF_00925"/>
    </source>
</evidence>
<dbReference type="GO" id="GO:1990063">
    <property type="term" value="C:Bam protein complex"/>
    <property type="evidence" value="ECO:0007669"/>
    <property type="project" value="TreeGrafter"/>
</dbReference>
<feature type="region of interest" description="Disordered" evidence="5">
    <location>
        <begin position="39"/>
        <end position="65"/>
    </location>
</feature>
<name>A0A8J2UKW7_9BURK</name>
<keyword evidence="2 4" id="KW-0472">Membrane</keyword>
<feature type="chain" id="PRO_5035348276" description="Outer membrane protein assembly factor BamE" evidence="4">
    <location>
        <begin position="30"/>
        <end position="182"/>
    </location>
</feature>
<evidence type="ECO:0000256" key="1">
    <source>
        <dbReference type="ARBA" id="ARBA00022729"/>
    </source>
</evidence>
<keyword evidence="1 4" id="KW-0732">Signal</keyword>
<evidence type="ECO:0000313" key="8">
    <source>
        <dbReference type="Proteomes" id="UP000620266"/>
    </source>
</evidence>
<comment type="caution">
    <text evidence="7">The sequence shown here is derived from an EMBL/GenBank/DDBJ whole genome shotgun (WGS) entry which is preliminary data.</text>
</comment>
<feature type="signal peptide" evidence="4">
    <location>
        <begin position="1"/>
        <end position="29"/>
    </location>
</feature>
<dbReference type="EMBL" id="BMCG01000003">
    <property type="protein sequence ID" value="GGC08759.1"/>
    <property type="molecule type" value="Genomic_DNA"/>
</dbReference>